<gene>
    <name evidence="1" type="ORF">B9G39_21200</name>
</gene>
<sequence>MNTTTHDYIKLATYAVNIFASDGKLNANEFDQLMTIALRDGVVDDDEKRVLTNILNKVRIEEISDELQAKIAQVRDKYSF</sequence>
<dbReference type="EMBL" id="NDXW01000001">
    <property type="protein sequence ID" value="RDH45760.1"/>
    <property type="molecule type" value="Genomic_DNA"/>
</dbReference>
<evidence type="ECO:0000313" key="1">
    <source>
        <dbReference type="EMBL" id="RDH45760.1"/>
    </source>
</evidence>
<reference evidence="1 2" key="1">
    <citation type="submission" date="2017-04" db="EMBL/GenBank/DDBJ databases">
        <title>Draft genome sequence of Zooshikella ganghwensis VG4 isolated from Red Sea sediments.</title>
        <authorList>
            <person name="Rehman Z."/>
            <person name="Alam I."/>
            <person name="Kamau A."/>
            <person name="Bajic V."/>
            <person name="Leiknes T."/>
        </authorList>
    </citation>
    <scope>NUCLEOTIDE SEQUENCE [LARGE SCALE GENOMIC DNA]</scope>
    <source>
        <strain evidence="1 2">VG4</strain>
    </source>
</reference>
<dbReference type="AlphaFoldDB" id="A0A4P9VV33"/>
<dbReference type="Proteomes" id="UP000257039">
    <property type="component" value="Unassembled WGS sequence"/>
</dbReference>
<organism evidence="1 2">
    <name type="scientific">Zooshikella ganghwensis</name>
    <dbReference type="NCBI Taxonomy" id="202772"/>
    <lineage>
        <taxon>Bacteria</taxon>
        <taxon>Pseudomonadati</taxon>
        <taxon>Pseudomonadota</taxon>
        <taxon>Gammaproteobacteria</taxon>
        <taxon>Oceanospirillales</taxon>
        <taxon>Zooshikellaceae</taxon>
        <taxon>Zooshikella</taxon>
    </lineage>
</organism>
<evidence type="ECO:0000313" key="2">
    <source>
        <dbReference type="Proteomes" id="UP000257039"/>
    </source>
</evidence>
<dbReference type="RefSeq" id="WP_038291216.1">
    <property type="nucleotide sequence ID" value="NZ_JAEVHG010000016.1"/>
</dbReference>
<proteinExistence type="predicted"/>
<name>A0A4P9VV33_9GAMM</name>
<protein>
    <submittedName>
        <fullName evidence="1">Uncharacterized protein</fullName>
    </submittedName>
</protein>
<keyword evidence="2" id="KW-1185">Reference proteome</keyword>
<comment type="caution">
    <text evidence="1">The sequence shown here is derived from an EMBL/GenBank/DDBJ whole genome shotgun (WGS) entry which is preliminary data.</text>
</comment>
<accession>A0A4P9VV33</accession>